<dbReference type="Proteomes" id="UP000000939">
    <property type="component" value="Chromosome"/>
</dbReference>
<proteinExistence type="predicted"/>
<keyword evidence="1" id="KW-1133">Transmembrane helix</keyword>
<feature type="transmembrane region" description="Helical" evidence="1">
    <location>
        <begin position="20"/>
        <end position="42"/>
    </location>
</feature>
<dbReference type="HOGENOM" id="CLU_1623744_0_0_7"/>
<evidence type="ECO:0000256" key="1">
    <source>
        <dbReference type="SAM" id="Phobius"/>
    </source>
</evidence>
<dbReference type="STRING" id="572480.Arnit_1437"/>
<dbReference type="KEGG" id="ant:Arnit_1437"/>
<sequence>MNKIDDDNNVWTKVPYKIKYEYGIMWIFGIPFYLFISIITFKNYLSTYNIYLLFISISISVFLILLFYRRFIKTTALQLSEKGMKVFPLFGKSYFVPWNHIDKFLLSSTNASGSPIRIKSVAFYYKEEYETRKFFKRRQLPIFAYHNDNIKRLKEVHNKYKNH</sequence>
<keyword evidence="1" id="KW-0472">Membrane</keyword>
<protein>
    <submittedName>
        <fullName evidence="2">Uncharacterized protein</fullName>
    </submittedName>
</protein>
<keyword evidence="1" id="KW-0812">Transmembrane</keyword>
<keyword evidence="3" id="KW-1185">Reference proteome</keyword>
<organism evidence="2 3">
    <name type="scientific">Arcobacter nitrofigilis (strain ATCC 33309 / DSM 7299 / CCUG 15893 / LMG 7604 / NCTC 12251 / CI)</name>
    <name type="common">Campylobacter nitrofigilis</name>
    <dbReference type="NCBI Taxonomy" id="572480"/>
    <lineage>
        <taxon>Bacteria</taxon>
        <taxon>Pseudomonadati</taxon>
        <taxon>Campylobacterota</taxon>
        <taxon>Epsilonproteobacteria</taxon>
        <taxon>Campylobacterales</taxon>
        <taxon>Arcobacteraceae</taxon>
        <taxon>Arcobacter</taxon>
    </lineage>
</organism>
<feature type="transmembrane region" description="Helical" evidence="1">
    <location>
        <begin position="48"/>
        <end position="68"/>
    </location>
</feature>
<evidence type="ECO:0000313" key="2">
    <source>
        <dbReference type="EMBL" id="ADG93094.1"/>
    </source>
</evidence>
<dbReference type="RefSeq" id="WP_013135239.1">
    <property type="nucleotide sequence ID" value="NC_014166.1"/>
</dbReference>
<reference evidence="2 3" key="1">
    <citation type="journal article" date="2010" name="Stand. Genomic Sci.">
        <title>Complete genome sequence of Arcobacter nitrofigilis type strain (CI).</title>
        <authorList>
            <person name="Pati A."/>
            <person name="Gronow S."/>
            <person name="Lapidus A."/>
            <person name="Copeland A."/>
            <person name="Glavina Del Rio T."/>
            <person name="Nolan M."/>
            <person name="Lucas S."/>
            <person name="Tice H."/>
            <person name="Cheng J.F."/>
            <person name="Han C."/>
            <person name="Chertkov O."/>
            <person name="Bruce D."/>
            <person name="Tapia R."/>
            <person name="Goodwin L."/>
            <person name="Pitluck S."/>
            <person name="Liolios K."/>
            <person name="Ivanova N."/>
            <person name="Mavromatis K."/>
            <person name="Chen A."/>
            <person name="Palaniappan K."/>
            <person name="Land M."/>
            <person name="Hauser L."/>
            <person name="Chang Y.J."/>
            <person name="Jeffries C.D."/>
            <person name="Detter J.C."/>
            <person name="Rohde M."/>
            <person name="Goker M."/>
            <person name="Bristow J."/>
            <person name="Eisen J.A."/>
            <person name="Markowitz V."/>
            <person name="Hugenholtz P."/>
            <person name="Klenk H.P."/>
            <person name="Kyrpides N.C."/>
        </authorList>
    </citation>
    <scope>NUCLEOTIDE SEQUENCE [LARGE SCALE GENOMIC DNA]</scope>
    <source>
        <strain evidence="3">ATCC 33309 / DSM 7299 / CCUG 15893 / LMG 7604 / NCTC 12251 / CI</strain>
    </source>
</reference>
<gene>
    <name evidence="2" type="ordered locus">Arnit_1437</name>
</gene>
<name>D5V5F9_ARCNC</name>
<dbReference type="AlphaFoldDB" id="D5V5F9"/>
<evidence type="ECO:0000313" key="3">
    <source>
        <dbReference type="Proteomes" id="UP000000939"/>
    </source>
</evidence>
<dbReference type="EMBL" id="CP001999">
    <property type="protein sequence ID" value="ADG93094.1"/>
    <property type="molecule type" value="Genomic_DNA"/>
</dbReference>
<accession>D5V5F9</accession>